<evidence type="ECO:0000313" key="3">
    <source>
        <dbReference type="EMBL" id="QDQ96515.1"/>
    </source>
</evidence>
<evidence type="ECO:0000259" key="2">
    <source>
        <dbReference type="Pfam" id="PF02861"/>
    </source>
</evidence>
<dbReference type="AlphaFoldDB" id="A0A516X0A7"/>
<proteinExistence type="predicted"/>
<protein>
    <recommendedName>
        <fullName evidence="2">Clp R domain-containing protein</fullName>
    </recommendedName>
</protein>
<reference evidence="3 4" key="1">
    <citation type="submission" date="2019-07" db="EMBL/GenBank/DDBJ databases">
        <title>Tomitella cavernea sp. nov., an actinomycete isolated from soil.</title>
        <authorList>
            <person name="Cheng J."/>
        </authorList>
    </citation>
    <scope>NUCLEOTIDE SEQUENCE [LARGE SCALE GENOMIC DNA]</scope>
    <source>
        <strain evidence="3 4">HY188</strain>
    </source>
</reference>
<dbReference type="SUPFAM" id="SSF81923">
    <property type="entry name" value="Double Clp-N motif"/>
    <property type="match status" value="1"/>
</dbReference>
<dbReference type="Pfam" id="PF02861">
    <property type="entry name" value="Clp_N"/>
    <property type="match status" value="1"/>
</dbReference>
<dbReference type="Proteomes" id="UP000317344">
    <property type="component" value="Chromosome"/>
</dbReference>
<keyword evidence="4" id="KW-1185">Reference proteome</keyword>
<evidence type="ECO:0000313" key="4">
    <source>
        <dbReference type="Proteomes" id="UP000317344"/>
    </source>
</evidence>
<dbReference type="EMBL" id="CP041765">
    <property type="protein sequence ID" value="QDQ96515.1"/>
    <property type="molecule type" value="Genomic_DNA"/>
</dbReference>
<gene>
    <name evidence="3" type="ORF">FO059_03145</name>
</gene>
<dbReference type="KEGG" id="toy:FO059_03145"/>
<organism evidence="3 4">
    <name type="scientific">Tomitella fengzijianii</name>
    <dbReference type="NCBI Taxonomy" id="2597660"/>
    <lineage>
        <taxon>Bacteria</taxon>
        <taxon>Bacillati</taxon>
        <taxon>Actinomycetota</taxon>
        <taxon>Actinomycetes</taxon>
        <taxon>Mycobacteriales</taxon>
        <taxon>Tomitella</taxon>
    </lineage>
</organism>
<evidence type="ECO:0000256" key="1">
    <source>
        <dbReference type="SAM" id="MobiDB-lite"/>
    </source>
</evidence>
<reference evidence="3 4" key="2">
    <citation type="submission" date="2019-07" db="EMBL/GenBank/DDBJ databases">
        <authorList>
            <person name="Huang Y."/>
        </authorList>
    </citation>
    <scope>NUCLEOTIDE SEQUENCE [LARGE SCALE GENOMIC DNA]</scope>
    <source>
        <strain evidence="3 4">HY188</strain>
    </source>
</reference>
<accession>A0A516X0A7</accession>
<dbReference type="RefSeq" id="WP_143906279.1">
    <property type="nucleotide sequence ID" value="NZ_VMEF01000010.1"/>
</dbReference>
<sequence length="245" mass="26218">MFERFARDARRIVIVAQDEAIDLGSAQVDPRHYLLAMLLAAEPPVRRVLEDAGFTVEQVRDDIRTADATVHDAAQDRPGTALNAEDVDALRSIGIDLDAVRESIEAQFGPEALSDEVAADDPAPDAGLRDEERPSERGRGRPGDRRHPDGDCGHGHGRGGPHGRRGRGRRGGGRFGRVRLDADAKRSLQSGLGHAVRERAGEITGAYLLLGVLSGASGPTKRLIETRTTTEALADRVKASMGSAA</sequence>
<dbReference type="OrthoDB" id="3628183at2"/>
<feature type="compositionally biased region" description="Acidic residues" evidence="1">
    <location>
        <begin position="113"/>
        <end position="123"/>
    </location>
</feature>
<dbReference type="Gene3D" id="1.10.1780.10">
    <property type="entry name" value="Clp, N-terminal domain"/>
    <property type="match status" value="2"/>
</dbReference>
<dbReference type="InterPro" id="IPR036628">
    <property type="entry name" value="Clp_N_dom_sf"/>
</dbReference>
<name>A0A516X0A7_9ACTN</name>
<dbReference type="InterPro" id="IPR004176">
    <property type="entry name" value="Clp_R_N"/>
</dbReference>
<feature type="compositionally biased region" description="Basic residues" evidence="1">
    <location>
        <begin position="155"/>
        <end position="172"/>
    </location>
</feature>
<feature type="compositionally biased region" description="Basic and acidic residues" evidence="1">
    <location>
        <begin position="127"/>
        <end position="154"/>
    </location>
</feature>
<feature type="region of interest" description="Disordered" evidence="1">
    <location>
        <begin position="108"/>
        <end position="179"/>
    </location>
</feature>
<feature type="domain" description="Clp R" evidence="2">
    <location>
        <begin position="5"/>
        <end position="66"/>
    </location>
</feature>